<evidence type="ECO:0000259" key="1">
    <source>
        <dbReference type="SMART" id="SM00860"/>
    </source>
</evidence>
<evidence type="ECO:0000313" key="2">
    <source>
        <dbReference type="EMBL" id="OQE40251.1"/>
    </source>
</evidence>
<feature type="domain" description="Knr4/Smi1-like" evidence="1">
    <location>
        <begin position="310"/>
        <end position="457"/>
    </location>
</feature>
<keyword evidence="3" id="KW-1185">Reference proteome</keyword>
<sequence length="474" mass="53555">MSVQLVDQWENGNYTTHKRLIKYYIDKEDPSDAVDGILHLSELLILSNQLIEAHLIASAVYRLVNDGRFADTGDSLDSRTYLPITLDIFWTSWISGQQWDKYRECTRTGWMLEHVGLAEPESPSSTWRETDDPAMLAMCVRLLAKTTTPGTYPPAHLAREALEAAQKLYAKPDTPKEECGWGPEKPKRQSYLLYRRLIVDLAIRLGELQSAADILGQGLRQDSFTNGGELRDFLLVPGIYNVLLLLALSEKESNHFFISKEDAVVMWALHPSKVGWKELLDRLAEGAWRAHPKKCQGMGMKHAMDLLYEPATEEEIAAAEDKVGELPADFKEMLRVANGFKGGWHFFAGGIAGIQSITTDEGGNAESGYLHYDEDLAGIKCEIIQLQAGTICDSYRHFIIPPRYWKEGRMKAGKEVKDGEYQYWHWAFWEGSGIFHWESARDLVCSCGEEVEEMIEMGIEEDWESCSDLDSGAS</sequence>
<dbReference type="Proteomes" id="UP000191500">
    <property type="component" value="Unassembled WGS sequence"/>
</dbReference>
<comment type="caution">
    <text evidence="2">The sequence shown here is derived from an EMBL/GenBank/DDBJ whole genome shotgun (WGS) entry which is preliminary data.</text>
</comment>
<dbReference type="InterPro" id="IPR018958">
    <property type="entry name" value="Knr4/Smi1-like_dom"/>
</dbReference>
<reference evidence="3" key="1">
    <citation type="journal article" date="2017" name="Nat. Microbiol.">
        <title>Global analysis of biosynthetic gene clusters reveals vast potential of secondary metabolite production in Penicillium species.</title>
        <authorList>
            <person name="Nielsen J.C."/>
            <person name="Grijseels S."/>
            <person name="Prigent S."/>
            <person name="Ji B."/>
            <person name="Dainat J."/>
            <person name="Nielsen K.F."/>
            <person name="Frisvad J.C."/>
            <person name="Workman M."/>
            <person name="Nielsen J."/>
        </authorList>
    </citation>
    <scope>NUCLEOTIDE SEQUENCE [LARGE SCALE GENOMIC DNA]</scope>
    <source>
        <strain evidence="3">IBT 31321</strain>
    </source>
</reference>
<accession>A0A1V6UPA9</accession>
<dbReference type="SMART" id="SM00860">
    <property type="entry name" value="SMI1_KNR4"/>
    <property type="match status" value="1"/>
</dbReference>
<dbReference type="EMBL" id="MDDG01000006">
    <property type="protein sequence ID" value="OQE40251.1"/>
    <property type="molecule type" value="Genomic_DNA"/>
</dbReference>
<protein>
    <recommendedName>
        <fullName evidence="1">Knr4/Smi1-like domain-containing protein</fullName>
    </recommendedName>
</protein>
<name>A0A1V6UPA9_9EURO</name>
<gene>
    <name evidence="2" type="ORF">PENCOP_c006G00016</name>
</gene>
<dbReference type="InterPro" id="IPR037883">
    <property type="entry name" value="Knr4/Smi1-like_sf"/>
</dbReference>
<evidence type="ECO:0000313" key="3">
    <source>
        <dbReference type="Proteomes" id="UP000191500"/>
    </source>
</evidence>
<proteinExistence type="predicted"/>
<dbReference type="AlphaFoldDB" id="A0A1V6UPA9"/>
<dbReference type="SUPFAM" id="SSF160631">
    <property type="entry name" value="SMI1/KNR4-like"/>
    <property type="match status" value="1"/>
</dbReference>
<organism evidence="2 3">
    <name type="scientific">Penicillium coprophilum</name>
    <dbReference type="NCBI Taxonomy" id="36646"/>
    <lineage>
        <taxon>Eukaryota</taxon>
        <taxon>Fungi</taxon>
        <taxon>Dikarya</taxon>
        <taxon>Ascomycota</taxon>
        <taxon>Pezizomycotina</taxon>
        <taxon>Eurotiomycetes</taxon>
        <taxon>Eurotiomycetidae</taxon>
        <taxon>Eurotiales</taxon>
        <taxon>Aspergillaceae</taxon>
        <taxon>Penicillium</taxon>
    </lineage>
</organism>